<gene>
    <name evidence="3" type="primary">LOC114447399</name>
</gene>
<reference evidence="3" key="1">
    <citation type="submission" date="2025-08" db="UniProtKB">
        <authorList>
            <consortium name="RefSeq"/>
        </authorList>
    </citation>
    <scope>IDENTIFICATION</scope>
</reference>
<dbReference type="Pfam" id="PF17921">
    <property type="entry name" value="Integrase_H2C2"/>
    <property type="match status" value="1"/>
</dbReference>
<keyword evidence="2" id="KW-1185">Reference proteome</keyword>
<dbReference type="Proteomes" id="UP000515145">
    <property type="component" value="Chromosome 15"/>
</dbReference>
<dbReference type="InterPro" id="IPR040676">
    <property type="entry name" value="DUF5641"/>
</dbReference>
<dbReference type="Gene3D" id="3.30.420.10">
    <property type="entry name" value="Ribonuclease H-like superfamily/Ribonuclease H"/>
    <property type="match status" value="1"/>
</dbReference>
<proteinExistence type="predicted"/>
<dbReference type="InterPro" id="IPR041588">
    <property type="entry name" value="Integrase_H2C2"/>
</dbReference>
<dbReference type="Gene3D" id="1.10.340.70">
    <property type="match status" value="1"/>
</dbReference>
<dbReference type="GO" id="GO:0015074">
    <property type="term" value="P:DNA integration"/>
    <property type="evidence" value="ECO:0007669"/>
    <property type="project" value="InterPro"/>
</dbReference>
<dbReference type="SUPFAM" id="SSF53098">
    <property type="entry name" value="Ribonuclease H-like"/>
    <property type="match status" value="1"/>
</dbReference>
<evidence type="ECO:0000313" key="3">
    <source>
        <dbReference type="RefSeq" id="XP_028279424.1"/>
    </source>
</evidence>
<dbReference type="Pfam" id="PF18701">
    <property type="entry name" value="DUF5641"/>
    <property type="match status" value="1"/>
</dbReference>
<dbReference type="AlphaFoldDB" id="A0A6P7JR83"/>
<dbReference type="RefSeq" id="XP_028279424.1">
    <property type="nucleotide sequence ID" value="XM_028423623.1"/>
</dbReference>
<dbReference type="GeneID" id="114447399"/>
<sequence>MPEDVKHPLILAKDQHISVLISRHIHQQLSHSGRNHTLANLRKKFWITNGNSVVRKMISQCSFCRRHNGRVQEQKMADLPKERLLPDLPPFTNVGGDFFGPFNVKRGRNCVKRYGVIFTCFSSRAVHLEMAQSVDTDACINALRRFICRGGQVSSMKSDNGTNFVGAERELREALSSLNHNQIHRALLQHGIHWSFNPPTASHHGGVWERLIRMVRKVLNSVLHLQVLDEDGLNTVLCRRWRQVQYMADLFWKRWVQEYLPLLQERQKWNQSKGNLVPGDIVLLADSSVPRGSWLMERILEVFPDKKGFVRSVHLKTKTNILERLVTKLCLLQAVSNS</sequence>
<evidence type="ECO:0000313" key="2">
    <source>
        <dbReference type="Proteomes" id="UP000515145"/>
    </source>
</evidence>
<evidence type="ECO:0000259" key="1">
    <source>
        <dbReference type="PROSITE" id="PS50994"/>
    </source>
</evidence>
<accession>A0A6P7JR83</accession>
<name>A0A6P7JR83_9TELE</name>
<dbReference type="PROSITE" id="PS50994">
    <property type="entry name" value="INTEGRASE"/>
    <property type="match status" value="1"/>
</dbReference>
<dbReference type="InParanoid" id="A0A6P7JR83"/>
<dbReference type="PANTHER" id="PTHR47331:SF1">
    <property type="entry name" value="GAG-LIKE PROTEIN"/>
    <property type="match status" value="1"/>
</dbReference>
<dbReference type="PANTHER" id="PTHR47331">
    <property type="entry name" value="PHD-TYPE DOMAIN-CONTAINING PROTEIN"/>
    <property type="match status" value="1"/>
</dbReference>
<dbReference type="InterPro" id="IPR036397">
    <property type="entry name" value="RNaseH_sf"/>
</dbReference>
<feature type="domain" description="Integrase catalytic" evidence="1">
    <location>
        <begin position="85"/>
        <end position="286"/>
    </location>
</feature>
<dbReference type="OrthoDB" id="8046937at2759"/>
<protein>
    <submittedName>
        <fullName evidence="3">Uncharacterized protein LOC114447399</fullName>
    </submittedName>
</protein>
<organism evidence="2 3">
    <name type="scientific">Parambassis ranga</name>
    <name type="common">Indian glassy fish</name>
    <dbReference type="NCBI Taxonomy" id="210632"/>
    <lineage>
        <taxon>Eukaryota</taxon>
        <taxon>Metazoa</taxon>
        <taxon>Chordata</taxon>
        <taxon>Craniata</taxon>
        <taxon>Vertebrata</taxon>
        <taxon>Euteleostomi</taxon>
        <taxon>Actinopterygii</taxon>
        <taxon>Neopterygii</taxon>
        <taxon>Teleostei</taxon>
        <taxon>Neoteleostei</taxon>
        <taxon>Acanthomorphata</taxon>
        <taxon>Ovalentaria</taxon>
        <taxon>Ambassidae</taxon>
        <taxon>Parambassis</taxon>
    </lineage>
</organism>
<dbReference type="InterPro" id="IPR012337">
    <property type="entry name" value="RNaseH-like_sf"/>
</dbReference>
<dbReference type="GO" id="GO:0003676">
    <property type="term" value="F:nucleic acid binding"/>
    <property type="evidence" value="ECO:0007669"/>
    <property type="project" value="InterPro"/>
</dbReference>
<dbReference type="InterPro" id="IPR001584">
    <property type="entry name" value="Integrase_cat-core"/>
</dbReference>